<dbReference type="InterPro" id="IPR027619">
    <property type="entry name" value="C-S_lyase_PatB-like"/>
</dbReference>
<comment type="similarity">
    <text evidence="5">Belongs to the class-II pyridoxal-phosphate-dependent aminotransferase family. MalY/PatB cystathionine beta-lyase subfamily.</text>
</comment>
<gene>
    <name evidence="8" type="ORF">C0674_03310</name>
    <name evidence="7" type="ORF">St703_06990</name>
</gene>
<dbReference type="PANTHER" id="PTHR43525:SF1">
    <property type="entry name" value="PROTEIN MALY"/>
    <property type="match status" value="1"/>
</dbReference>
<dbReference type="InterPro" id="IPR004839">
    <property type="entry name" value="Aminotransferase_I/II_large"/>
</dbReference>
<dbReference type="Gene3D" id="3.40.640.10">
    <property type="entry name" value="Type I PLP-dependent aspartate aminotransferase-like (Major domain)"/>
    <property type="match status" value="1"/>
</dbReference>
<evidence type="ECO:0000259" key="6">
    <source>
        <dbReference type="Pfam" id="PF00155"/>
    </source>
</evidence>
<sequence length="409" mass="46038">MGVSPVAKSIFDESVERTKTNSVKWDGAAMLYGHAHLLPMWIADMDFRAPDCILDAMRNVLDQKIFGYTLCPKSLKQTVRDWLMRRYAWNVSDRSIIFNHNVVSSIALALRALTSEGDKVLIHHPVYNPFFEQIKQLGRVPLVSALELHNQRYSMNFADMEQKIKEEQPACILICSPHNPGGRVWDPDELQAVIALAAAYHLPIISDEIHADLLIPGHQHQPIAQFAGETAKQIVTLMAPTKTFNLAGIGPSYILTFDSKIAAAIKREQRAMVYPAINPFQIAAMTAAYEEGEPWLIELMHYVKGNIDDVRRILSQLDGIYCMENDATYLMWINYEALHLSEKELQQALIKQGVVLQMGSTYGPSGRGFIRMNVAAPRARVEEGTQKVLRAFQHLLAVTQSRSSNEHDS</sequence>
<keyword evidence="7" id="KW-0032">Aminotransferase</keyword>
<dbReference type="InterPro" id="IPR015421">
    <property type="entry name" value="PyrdxlP-dep_Trfase_major"/>
</dbReference>
<evidence type="ECO:0000256" key="3">
    <source>
        <dbReference type="ARBA" id="ARBA00022898"/>
    </source>
</evidence>
<dbReference type="Pfam" id="PF00155">
    <property type="entry name" value="Aminotran_1_2"/>
    <property type="match status" value="1"/>
</dbReference>
<evidence type="ECO:0000313" key="7">
    <source>
        <dbReference type="EMBL" id="BBN97994.1"/>
    </source>
</evidence>
<dbReference type="SUPFAM" id="SSF53383">
    <property type="entry name" value="PLP-dependent transferases"/>
    <property type="match status" value="1"/>
</dbReference>
<name>A0A410D6J9_9BACL</name>
<dbReference type="NCBIfam" id="TIGR04350">
    <property type="entry name" value="C_S_lyase_PatB"/>
    <property type="match status" value="1"/>
</dbReference>
<dbReference type="GO" id="GO:0047804">
    <property type="term" value="F:cysteine-S-conjugate beta-lyase activity"/>
    <property type="evidence" value="ECO:0007669"/>
    <property type="project" value="UniProtKB-EC"/>
</dbReference>
<evidence type="ECO:0000256" key="1">
    <source>
        <dbReference type="ARBA" id="ARBA00001933"/>
    </source>
</evidence>
<keyword evidence="4" id="KW-0456">Lyase</keyword>
<dbReference type="Proteomes" id="UP000326951">
    <property type="component" value="Chromosome"/>
</dbReference>
<comment type="cofactor">
    <cofactor evidence="1">
        <name>pyridoxal 5'-phosphate</name>
        <dbReference type="ChEBI" id="CHEBI:597326"/>
    </cofactor>
</comment>
<protein>
    <recommendedName>
        <fullName evidence="2">cysteine-S-conjugate beta-lyase</fullName>
        <ecNumber evidence="2">4.4.1.13</ecNumber>
    </recommendedName>
</protein>
<dbReference type="GO" id="GO:0030170">
    <property type="term" value="F:pyridoxal phosphate binding"/>
    <property type="evidence" value="ECO:0007669"/>
    <property type="project" value="InterPro"/>
</dbReference>
<dbReference type="GO" id="GO:0008483">
    <property type="term" value="F:transaminase activity"/>
    <property type="evidence" value="ECO:0007669"/>
    <property type="project" value="UniProtKB-KW"/>
</dbReference>
<dbReference type="CDD" id="cd00609">
    <property type="entry name" value="AAT_like"/>
    <property type="match status" value="1"/>
</dbReference>
<feature type="domain" description="Aminotransferase class I/classII large" evidence="6">
    <location>
        <begin position="49"/>
        <end position="383"/>
    </location>
</feature>
<keyword evidence="9" id="KW-1185">Reference proteome</keyword>
<evidence type="ECO:0000313" key="9">
    <source>
        <dbReference type="Proteomes" id="UP000285882"/>
    </source>
</evidence>
<dbReference type="InterPro" id="IPR015422">
    <property type="entry name" value="PyrdxlP-dep_Trfase_small"/>
</dbReference>
<keyword evidence="3" id="KW-0663">Pyridoxal phosphate</keyword>
<dbReference type="PANTHER" id="PTHR43525">
    <property type="entry name" value="PROTEIN MALY"/>
    <property type="match status" value="1"/>
</dbReference>
<dbReference type="Gene3D" id="3.90.1150.10">
    <property type="entry name" value="Aspartate Aminotransferase, domain 1"/>
    <property type="match status" value="1"/>
</dbReference>
<reference evidence="8 9" key="1">
    <citation type="submission" date="2018-01" db="EMBL/GenBank/DDBJ databases">
        <title>Complete genome sequencing of Sporolactobacillus terrae DLG3.</title>
        <authorList>
            <person name="Nam Y.-D."/>
            <person name="Kang J."/>
            <person name="Chung W.-H."/>
        </authorList>
    </citation>
    <scope>NUCLEOTIDE SEQUENCE [LARGE SCALE GENOMIC DNA]</scope>
    <source>
        <strain evidence="8 9">DLG3</strain>
    </source>
</reference>
<dbReference type="Proteomes" id="UP000285882">
    <property type="component" value="Chromosome"/>
</dbReference>
<evidence type="ECO:0000313" key="8">
    <source>
        <dbReference type="EMBL" id="QAA21728.1"/>
    </source>
</evidence>
<proteinExistence type="inferred from homology"/>
<dbReference type="EMBL" id="CP025688">
    <property type="protein sequence ID" value="QAA21728.1"/>
    <property type="molecule type" value="Genomic_DNA"/>
</dbReference>
<evidence type="ECO:0000313" key="10">
    <source>
        <dbReference type="Proteomes" id="UP000326951"/>
    </source>
</evidence>
<evidence type="ECO:0000256" key="2">
    <source>
        <dbReference type="ARBA" id="ARBA00012224"/>
    </source>
</evidence>
<keyword evidence="7" id="KW-0808">Transferase</keyword>
<dbReference type="InterPro" id="IPR015424">
    <property type="entry name" value="PyrdxlP-dep_Trfase"/>
</dbReference>
<dbReference type="STRING" id="1449983.GCA_000647835_02147"/>
<accession>A0A410D6J9</accession>
<organism evidence="7 10">
    <name type="scientific">Sporolactobacillus terrae</name>
    <dbReference type="NCBI Taxonomy" id="269673"/>
    <lineage>
        <taxon>Bacteria</taxon>
        <taxon>Bacillati</taxon>
        <taxon>Bacillota</taxon>
        <taxon>Bacilli</taxon>
        <taxon>Bacillales</taxon>
        <taxon>Sporolactobacillaceae</taxon>
        <taxon>Sporolactobacillus</taxon>
    </lineage>
</organism>
<reference evidence="7 10" key="2">
    <citation type="submission" date="2019-09" db="EMBL/GenBank/DDBJ databases">
        <title>Complete genome sequence of Sporolactobacillus terrae 70-3.</title>
        <authorList>
            <person name="Tanaka N."/>
            <person name="Shiwa Y."/>
            <person name="Fujita N."/>
            <person name="Tanasupawat S."/>
        </authorList>
    </citation>
    <scope>NUCLEOTIDE SEQUENCE [LARGE SCALE GENOMIC DNA]</scope>
    <source>
        <strain evidence="7 10">70-3</strain>
    </source>
</reference>
<dbReference type="InterPro" id="IPR051798">
    <property type="entry name" value="Class-II_PLP-Dep_Aminotrans"/>
</dbReference>
<dbReference type="EC" id="4.4.1.13" evidence="2"/>
<evidence type="ECO:0000256" key="4">
    <source>
        <dbReference type="ARBA" id="ARBA00023239"/>
    </source>
</evidence>
<evidence type="ECO:0000256" key="5">
    <source>
        <dbReference type="ARBA" id="ARBA00037974"/>
    </source>
</evidence>
<dbReference type="AlphaFoldDB" id="A0A410D6J9"/>
<dbReference type="EMBL" id="AP021853">
    <property type="protein sequence ID" value="BBN97994.1"/>
    <property type="molecule type" value="Genomic_DNA"/>
</dbReference>